<dbReference type="CDD" id="cd16444">
    <property type="entry name" value="LipB"/>
    <property type="match status" value="1"/>
</dbReference>
<dbReference type="STRING" id="1454004.AW11_01775"/>
<comment type="pathway">
    <text evidence="1 6">Protein modification; protein lipoylation via endogenous pathway; protein N(6)-(lipoyl)lysine from octanoyl-[acyl-carrier-protein]: step 1/2.</text>
</comment>
<comment type="function">
    <text evidence="5 6">Catalyzes the transfer of endogenously produced octanoic acid from octanoyl-acyl-carrier-protein onto the lipoyl domains of lipoate-dependent enzymes. Lipoyl-ACP can also act as a substrate although octanoyl-ACP is likely to be the physiological substrate.</text>
</comment>
<evidence type="ECO:0000313" key="8">
    <source>
        <dbReference type="EMBL" id="EXI89058.1"/>
    </source>
</evidence>
<keyword evidence="4 6" id="KW-0012">Acyltransferase</keyword>
<dbReference type="AlphaFoldDB" id="A0A011P255"/>
<dbReference type="HAMAP" id="MF_00013">
    <property type="entry name" value="LipB"/>
    <property type="match status" value="1"/>
</dbReference>
<dbReference type="PROSITE" id="PS01313">
    <property type="entry name" value="LIPB"/>
    <property type="match status" value="1"/>
</dbReference>
<dbReference type="GO" id="GO:0033819">
    <property type="term" value="F:lipoyl(octanoyl) transferase activity"/>
    <property type="evidence" value="ECO:0007669"/>
    <property type="project" value="UniProtKB-EC"/>
</dbReference>
<gene>
    <name evidence="6 8" type="primary">lipB</name>
    <name evidence="8" type="ORF">AW11_01775</name>
</gene>
<protein>
    <recommendedName>
        <fullName evidence="6">Octanoyltransferase</fullName>
        <ecNumber evidence="6">2.3.1.181</ecNumber>
    </recommendedName>
    <alternativeName>
        <fullName evidence="6">Lipoate-protein ligase B</fullName>
    </alternativeName>
    <alternativeName>
        <fullName evidence="6">Lipoyl/octanoyl transferase</fullName>
    </alternativeName>
    <alternativeName>
        <fullName evidence="6">Octanoyl-[acyl-carrier-protein]-protein N-octanoyltransferase</fullName>
    </alternativeName>
</protein>
<dbReference type="InterPro" id="IPR045864">
    <property type="entry name" value="aa-tRNA-synth_II/BPL/LPL"/>
</dbReference>
<comment type="miscellaneous">
    <text evidence="6">In the reaction, the free carboxyl group of octanoic acid is attached via an amide linkage to the epsilon-amino group of a specific lysine residue of lipoyl domains of lipoate-dependent enzymes.</text>
</comment>
<dbReference type="eggNOG" id="COG0321">
    <property type="taxonomic scope" value="Bacteria"/>
</dbReference>
<dbReference type="PANTHER" id="PTHR10993">
    <property type="entry name" value="OCTANOYLTRANSFERASE"/>
    <property type="match status" value="1"/>
</dbReference>
<dbReference type="GO" id="GO:0005737">
    <property type="term" value="C:cytoplasm"/>
    <property type="evidence" value="ECO:0007669"/>
    <property type="project" value="UniProtKB-SubCell"/>
</dbReference>
<sequence length="247" mass="26468">MSDEVRRPQSAPVAVVAARAEGAEGVDLAEEGGGAPLRAVAPLPLRVRNLGQSDYQKTWRAMIDFTAARTDETADELWCCEHPPVLTLGQAGRAEHLLADLGLPLVKTDRGGQITYHGPGQVVVYVLLDLGRRKLKVRELVTAIEQAVIDLLAAHAVRAERHAGAPGVYVGPAKVAALGLRVRRSYSYHGVSLNVDMDLSPFAAINPCGYPGLPVTQTRDLGISLTPSQAATALAEHLAVQLERRQR</sequence>
<evidence type="ECO:0000256" key="4">
    <source>
        <dbReference type="ARBA" id="ARBA00023315"/>
    </source>
</evidence>
<dbReference type="InterPro" id="IPR020605">
    <property type="entry name" value="Octanoyltransferase_CS"/>
</dbReference>
<dbReference type="Gene3D" id="3.30.930.10">
    <property type="entry name" value="Bira Bifunctional Protein, Domain 2"/>
    <property type="match status" value="1"/>
</dbReference>
<feature type="active site" description="Acyl-thioester intermediate" evidence="6">
    <location>
        <position position="208"/>
    </location>
</feature>
<comment type="similarity">
    <text evidence="6">Belongs to the LipB family.</text>
</comment>
<feature type="binding site" evidence="6">
    <location>
        <begin position="177"/>
        <end position="179"/>
    </location>
    <ligand>
        <name>substrate</name>
    </ligand>
</feature>
<keyword evidence="2 6" id="KW-0963">Cytoplasm</keyword>
<dbReference type="GO" id="GO:0009249">
    <property type="term" value="P:protein lipoylation"/>
    <property type="evidence" value="ECO:0007669"/>
    <property type="project" value="InterPro"/>
</dbReference>
<comment type="caution">
    <text evidence="8">The sequence shown here is derived from an EMBL/GenBank/DDBJ whole genome shotgun (WGS) entry which is preliminary data.</text>
</comment>
<comment type="catalytic activity">
    <reaction evidence="6">
        <text>octanoyl-[ACP] + L-lysyl-[protein] = N(6)-octanoyl-L-lysyl-[protein] + holo-[ACP] + H(+)</text>
        <dbReference type="Rhea" id="RHEA:17665"/>
        <dbReference type="Rhea" id="RHEA-COMP:9636"/>
        <dbReference type="Rhea" id="RHEA-COMP:9685"/>
        <dbReference type="Rhea" id="RHEA-COMP:9752"/>
        <dbReference type="Rhea" id="RHEA-COMP:9928"/>
        <dbReference type="ChEBI" id="CHEBI:15378"/>
        <dbReference type="ChEBI" id="CHEBI:29969"/>
        <dbReference type="ChEBI" id="CHEBI:64479"/>
        <dbReference type="ChEBI" id="CHEBI:78463"/>
        <dbReference type="ChEBI" id="CHEBI:78809"/>
        <dbReference type="EC" id="2.3.1.181"/>
    </reaction>
</comment>
<feature type="binding site" evidence="6">
    <location>
        <begin position="110"/>
        <end position="117"/>
    </location>
    <ligand>
        <name>substrate</name>
    </ligand>
</feature>
<evidence type="ECO:0000256" key="3">
    <source>
        <dbReference type="ARBA" id="ARBA00022679"/>
    </source>
</evidence>
<dbReference type="Proteomes" id="UP000022141">
    <property type="component" value="Unassembled WGS sequence"/>
</dbReference>
<dbReference type="EMBL" id="JEMY01000020">
    <property type="protein sequence ID" value="EXI89058.1"/>
    <property type="molecule type" value="Genomic_DNA"/>
</dbReference>
<evidence type="ECO:0000256" key="1">
    <source>
        <dbReference type="ARBA" id="ARBA00004821"/>
    </source>
</evidence>
<reference evidence="8" key="1">
    <citation type="submission" date="2014-02" db="EMBL/GenBank/DDBJ databases">
        <title>Expanding our view of genomic diversity in Candidatus Accumulibacter clades.</title>
        <authorList>
            <person name="Skennerton C.T."/>
            <person name="Barr J.J."/>
            <person name="Slater F.R."/>
            <person name="Bond P.L."/>
            <person name="Tyson G.W."/>
        </authorList>
    </citation>
    <scope>NUCLEOTIDE SEQUENCE [LARGE SCALE GENOMIC DNA]</scope>
</reference>
<feature type="binding site" evidence="6">
    <location>
        <begin position="190"/>
        <end position="192"/>
    </location>
    <ligand>
        <name>substrate</name>
    </ligand>
</feature>
<evidence type="ECO:0000256" key="2">
    <source>
        <dbReference type="ARBA" id="ARBA00022490"/>
    </source>
</evidence>
<evidence type="ECO:0000313" key="9">
    <source>
        <dbReference type="Proteomes" id="UP000022141"/>
    </source>
</evidence>
<keyword evidence="3 6" id="KW-0808">Transferase</keyword>
<dbReference type="Pfam" id="PF21948">
    <property type="entry name" value="LplA-B_cat"/>
    <property type="match status" value="1"/>
</dbReference>
<dbReference type="NCBIfam" id="TIGR00214">
    <property type="entry name" value="lipB"/>
    <property type="match status" value="1"/>
</dbReference>
<evidence type="ECO:0000259" key="7">
    <source>
        <dbReference type="PROSITE" id="PS51733"/>
    </source>
</evidence>
<dbReference type="InterPro" id="IPR000544">
    <property type="entry name" value="Octanoyltransferase"/>
</dbReference>
<dbReference type="PROSITE" id="PS51733">
    <property type="entry name" value="BPL_LPL_CATALYTIC"/>
    <property type="match status" value="1"/>
</dbReference>
<evidence type="ECO:0000256" key="5">
    <source>
        <dbReference type="ARBA" id="ARBA00024732"/>
    </source>
</evidence>
<dbReference type="NCBIfam" id="NF010922">
    <property type="entry name" value="PRK14342.1"/>
    <property type="match status" value="1"/>
</dbReference>
<keyword evidence="9" id="KW-1185">Reference proteome</keyword>
<feature type="domain" description="BPL/LPL catalytic" evidence="7">
    <location>
        <begin position="71"/>
        <end position="246"/>
    </location>
</feature>
<dbReference type="SUPFAM" id="SSF55681">
    <property type="entry name" value="Class II aaRS and biotin synthetases"/>
    <property type="match status" value="1"/>
</dbReference>
<dbReference type="InterPro" id="IPR004143">
    <property type="entry name" value="BPL_LPL_catalytic"/>
</dbReference>
<feature type="site" description="Lowers pKa of active site Cys" evidence="6">
    <location>
        <position position="174"/>
    </location>
</feature>
<dbReference type="EC" id="2.3.1.181" evidence="6"/>
<dbReference type="PANTHER" id="PTHR10993:SF7">
    <property type="entry name" value="LIPOYLTRANSFERASE 2, MITOCHONDRIAL-RELATED"/>
    <property type="match status" value="1"/>
</dbReference>
<accession>A0A011P255</accession>
<dbReference type="FunFam" id="3.30.930.10:FF:000020">
    <property type="entry name" value="Octanoyltransferase"/>
    <property type="match status" value="1"/>
</dbReference>
<comment type="subcellular location">
    <subcellularLocation>
        <location evidence="6">Cytoplasm</location>
    </subcellularLocation>
</comment>
<evidence type="ECO:0000256" key="6">
    <source>
        <dbReference type="HAMAP-Rule" id="MF_00013"/>
    </source>
</evidence>
<dbReference type="PATRIC" id="fig|1454004.3.peg.1828"/>
<dbReference type="UniPathway" id="UPA00538">
    <property type="reaction ID" value="UER00592"/>
</dbReference>
<organism evidence="8 9">
    <name type="scientific">Accumulibacter regalis</name>
    <dbReference type="NCBI Taxonomy" id="522306"/>
    <lineage>
        <taxon>Bacteria</taxon>
        <taxon>Pseudomonadati</taxon>
        <taxon>Pseudomonadota</taxon>
        <taxon>Betaproteobacteria</taxon>
        <taxon>Candidatus Accumulibacter</taxon>
    </lineage>
</organism>
<name>A0A011P255_ACCRE</name>
<proteinExistence type="inferred from homology"/>